<dbReference type="FunFam" id="3.80.10.10:FF:000386">
    <property type="entry name" value="Disease resistance protein RPS4"/>
    <property type="match status" value="1"/>
</dbReference>
<dbReference type="Gene3D" id="1.10.8.430">
    <property type="entry name" value="Helical domain of apoptotic protease-activating factors"/>
    <property type="match status" value="1"/>
</dbReference>
<dbReference type="PRINTS" id="PR00364">
    <property type="entry name" value="DISEASERSIST"/>
</dbReference>
<comment type="catalytic activity">
    <reaction evidence="7">
        <text>NAD(+) + H2O = ADP-D-ribose + nicotinamide + H(+)</text>
        <dbReference type="Rhea" id="RHEA:16301"/>
        <dbReference type="ChEBI" id="CHEBI:15377"/>
        <dbReference type="ChEBI" id="CHEBI:15378"/>
        <dbReference type="ChEBI" id="CHEBI:17154"/>
        <dbReference type="ChEBI" id="CHEBI:57540"/>
        <dbReference type="ChEBI" id="CHEBI:57967"/>
        <dbReference type="EC" id="3.2.2.6"/>
    </reaction>
    <physiologicalReaction direction="left-to-right" evidence="7">
        <dbReference type="Rhea" id="RHEA:16302"/>
    </physiologicalReaction>
</comment>
<evidence type="ECO:0000256" key="2">
    <source>
        <dbReference type="ARBA" id="ARBA00022614"/>
    </source>
</evidence>
<organism evidence="10 11">
    <name type="scientific">Arabidopsis thaliana</name>
    <name type="common">Mouse-ear cress</name>
    <dbReference type="NCBI Taxonomy" id="3702"/>
    <lineage>
        <taxon>Eukaryota</taxon>
        <taxon>Viridiplantae</taxon>
        <taxon>Streptophyta</taxon>
        <taxon>Embryophyta</taxon>
        <taxon>Tracheophyta</taxon>
        <taxon>Spermatophyta</taxon>
        <taxon>Magnoliopsida</taxon>
        <taxon>eudicotyledons</taxon>
        <taxon>Gunneridae</taxon>
        <taxon>Pentapetalae</taxon>
        <taxon>rosids</taxon>
        <taxon>malvids</taxon>
        <taxon>Brassicales</taxon>
        <taxon>Brassicaceae</taxon>
        <taxon>Camelineae</taxon>
        <taxon>Arabidopsis</taxon>
    </lineage>
</organism>
<dbReference type="Pfam" id="PF01582">
    <property type="entry name" value="TIR"/>
    <property type="match status" value="1"/>
</dbReference>
<dbReference type="SMART" id="SM00255">
    <property type="entry name" value="TIR"/>
    <property type="match status" value="1"/>
</dbReference>
<dbReference type="Proteomes" id="UP000078284">
    <property type="component" value="Chromosome 1"/>
</dbReference>
<reference evidence="11" key="1">
    <citation type="journal article" date="2016" name="Proc. Natl. Acad. Sci. U.S.A.">
        <title>Chromosome-level assembly of Arabidopsis thaliana Ler reveals the extent of translocation and inversion polymorphisms.</title>
        <authorList>
            <person name="Zapata L."/>
            <person name="Ding J."/>
            <person name="Willing E.M."/>
            <person name="Hartwig B."/>
            <person name="Bezdan D."/>
            <person name="Jiao W.B."/>
            <person name="Patel V."/>
            <person name="Velikkakam James G."/>
            <person name="Koornneef M."/>
            <person name="Ossowski S."/>
            <person name="Schneeberger K."/>
        </authorList>
    </citation>
    <scope>NUCLEOTIDE SEQUENCE [LARGE SCALE GENOMIC DNA]</scope>
    <source>
        <strain evidence="11">cv. Landsberg erecta</strain>
    </source>
</reference>
<dbReference type="ExpressionAtlas" id="A0A178WMH7">
    <property type="expression patterns" value="baseline and differential"/>
</dbReference>
<dbReference type="SUPFAM" id="SSF52200">
    <property type="entry name" value="Toll/Interleukin receptor TIR domain"/>
    <property type="match status" value="1"/>
</dbReference>
<dbReference type="PANTHER" id="PTHR11017">
    <property type="entry name" value="LEUCINE-RICH REPEAT-CONTAINING PROTEIN"/>
    <property type="match status" value="1"/>
</dbReference>
<dbReference type="GO" id="GO:0007165">
    <property type="term" value="P:signal transduction"/>
    <property type="evidence" value="ECO:0007669"/>
    <property type="project" value="InterPro"/>
</dbReference>
<dbReference type="InterPro" id="IPR036390">
    <property type="entry name" value="WH_DNA-bd_sf"/>
</dbReference>
<dbReference type="Pfam" id="PF07725">
    <property type="entry name" value="LRR_3"/>
    <property type="match status" value="1"/>
</dbReference>
<dbReference type="EMBL" id="LUHQ01000001">
    <property type="protein sequence ID" value="OAP19121.1"/>
    <property type="molecule type" value="Genomic_DNA"/>
</dbReference>
<feature type="compositionally biased region" description="Acidic residues" evidence="8">
    <location>
        <begin position="1068"/>
        <end position="1085"/>
    </location>
</feature>
<dbReference type="InterPro" id="IPR044974">
    <property type="entry name" value="Disease_R_plants"/>
</dbReference>
<keyword evidence="4" id="KW-0378">Hydrolase</keyword>
<dbReference type="GO" id="GO:0061809">
    <property type="term" value="F:NAD+ nucleosidase activity, cyclic ADP-ribose generating"/>
    <property type="evidence" value="ECO:0007669"/>
    <property type="project" value="UniProtKB-EC"/>
</dbReference>
<dbReference type="FunFam" id="3.40.50.10140:FF:000007">
    <property type="entry name" value="Disease resistance protein (TIR-NBS-LRR class)"/>
    <property type="match status" value="1"/>
</dbReference>
<keyword evidence="5" id="KW-0611">Plant defense</keyword>
<dbReference type="GO" id="GO:0006952">
    <property type="term" value="P:defense response"/>
    <property type="evidence" value="ECO:0007669"/>
    <property type="project" value="UniProtKB-KW"/>
</dbReference>
<dbReference type="InterPro" id="IPR058192">
    <property type="entry name" value="WHD_ROQ1-like"/>
</dbReference>
<evidence type="ECO:0000313" key="10">
    <source>
        <dbReference type="EMBL" id="OAP19121.1"/>
    </source>
</evidence>
<dbReference type="Pfam" id="PF23282">
    <property type="entry name" value="WHD_ROQ1"/>
    <property type="match status" value="1"/>
</dbReference>
<dbReference type="SUPFAM" id="SSF46785">
    <property type="entry name" value="Winged helix' DNA-binding domain"/>
    <property type="match status" value="1"/>
</dbReference>
<dbReference type="InterPro" id="IPR000157">
    <property type="entry name" value="TIR_dom"/>
</dbReference>
<feature type="domain" description="TIR" evidence="9">
    <location>
        <begin position="11"/>
        <end position="175"/>
    </location>
</feature>
<dbReference type="SUPFAM" id="SSF52058">
    <property type="entry name" value="L domain-like"/>
    <property type="match status" value="1"/>
</dbReference>
<dbReference type="InterPro" id="IPR002182">
    <property type="entry name" value="NB-ARC"/>
</dbReference>
<dbReference type="FunFam" id="3.40.50.300:FF:001002">
    <property type="entry name" value="Disease resistance protein (TIR-NBS-LRR class)"/>
    <property type="match status" value="1"/>
</dbReference>
<evidence type="ECO:0000256" key="5">
    <source>
        <dbReference type="ARBA" id="ARBA00022821"/>
    </source>
</evidence>
<dbReference type="InterPro" id="IPR027417">
    <property type="entry name" value="P-loop_NTPase"/>
</dbReference>
<feature type="region of interest" description="Disordered" evidence="8">
    <location>
        <begin position="992"/>
        <end position="1095"/>
    </location>
</feature>
<sequence>MASSSSSTRNWRYNVFTSFHGPDVRIKFLSHLRQQFIYNGITMFDDNGIERSQIIAPALKKAIGESRIAILLLSKNYASSRWCLDELLEILKCKEDIGQIVMTVFYEVDPSDVRNQTGDFGNTFNKTCATKTEEERSKWSEALTYVGNIAGEHFLKWDNEAEMIEKIARDVSNKLNATPCRDFDGMVGLEAHLRKMESLLDLENDGVKMVGISGPAGIGKSTIARALHSRLSNKFQRTCLMDNLKGSYNSSLEKYGLQLYLQEQFLSKVLNLKGIRICHLGVIKDRLQYLKVLVILDDVGSLDQLEALANITWFGPGSRVIVITENKEIWKQHGIKDIYHVGFPSRREALMIFCLSAFRQTRPPDEFMDLVDDVASICGDLPLCLHVLGSSLRGKSQADWKDELPRLRNSLDGRIESVLKVGYESLHEKDQALFLHIAVFFNYEDVDHVTAMLAKSNLDVRLGLKILANKYLIHIDHDRESTVVMHRLLQVMAEQVISKQEPWKRQILVDPREISYVLENEVGNGSIVGVSFDVAHINKLTISLRAFERMYNLVFLKVYDGRHCSARKTYNLEGIEFPRHLRLLHWDAYPRKSLPRRFYQKNLVELNMVGSHLEKLWDGTQQLANLKKMDLRFSSRLKELPDLSNATNLESLNLICCYALLELPSSIENLRKIDHLAVTNCTSIEVVPTLINMASLDSIFLMGCTRLRSIPDIPANITSLSLTYTALEESPASLRHCYRLSDVGISSSKNFKTFSAHLPPSVTYLELCDSGIKTITDCIKGLRNLRHLYLSRCKRLTSLPELPYSLQQLLADDCISLERVSDPLNTPDAELHFTNCIKLSQQARRAIIQGTFVRGWALLPGREVPTEFDYCARGNSLTILRSAFNRFKVCVVMSLNHPYQGCLESKLLCRCKVIGNSVKSTDMTFLSESNFLFKTRHLLIFHISLPFIDTSEVSRKIVFKFSSIEKDFNIVECGVQILTDVTDLMNNGHWVTHESDEASDIEEEEDDDCRPNKTSESGSDDDSISDGRYGSESDKASDKEEDGRLGTSESESDEASDKEEGYKSESGEVSEDEDEDEDSANDSDYESVSRKRMRTTTMITNLKWGIKKRRG</sequence>
<evidence type="ECO:0000256" key="7">
    <source>
        <dbReference type="ARBA" id="ARBA00047304"/>
    </source>
</evidence>
<dbReference type="SUPFAM" id="SSF52540">
    <property type="entry name" value="P-loop containing nucleoside triphosphate hydrolases"/>
    <property type="match status" value="1"/>
</dbReference>
<keyword evidence="3" id="KW-0677">Repeat</keyword>
<accession>A0A178WMH7</accession>
<dbReference type="Gene3D" id="3.40.50.10140">
    <property type="entry name" value="Toll/interleukin-1 receptor homology (TIR) domain"/>
    <property type="match status" value="1"/>
</dbReference>
<evidence type="ECO:0000256" key="6">
    <source>
        <dbReference type="ARBA" id="ARBA00023027"/>
    </source>
</evidence>
<dbReference type="InterPro" id="IPR032675">
    <property type="entry name" value="LRR_dom_sf"/>
</dbReference>
<proteinExistence type="predicted"/>
<comment type="caution">
    <text evidence="10">The sequence shown here is derived from an EMBL/GenBank/DDBJ whole genome shotgun (WGS) entry which is preliminary data.</text>
</comment>
<evidence type="ECO:0000313" key="11">
    <source>
        <dbReference type="Proteomes" id="UP000078284"/>
    </source>
</evidence>
<dbReference type="Gene3D" id="3.40.50.300">
    <property type="entry name" value="P-loop containing nucleotide triphosphate hydrolases"/>
    <property type="match status" value="1"/>
</dbReference>
<evidence type="ECO:0000256" key="1">
    <source>
        <dbReference type="ARBA" id="ARBA00011982"/>
    </source>
</evidence>
<dbReference type="Gene3D" id="3.80.10.10">
    <property type="entry name" value="Ribonuclease Inhibitor"/>
    <property type="match status" value="2"/>
</dbReference>
<evidence type="ECO:0000259" key="9">
    <source>
        <dbReference type="PROSITE" id="PS50104"/>
    </source>
</evidence>
<gene>
    <name evidence="10" type="ordered locus">AXX17_At1g51220</name>
</gene>
<dbReference type="PANTHER" id="PTHR11017:SF225">
    <property type="entry name" value="ADP-RIBOSYL CYCLASE_CYCLIC ADP-RIBOSE HYDROLASE-RELATED"/>
    <property type="match status" value="1"/>
</dbReference>
<dbReference type="Pfam" id="PF00931">
    <property type="entry name" value="NB-ARC"/>
    <property type="match status" value="1"/>
</dbReference>
<keyword evidence="2" id="KW-0433">Leucine-rich repeat</keyword>
<evidence type="ECO:0000256" key="4">
    <source>
        <dbReference type="ARBA" id="ARBA00022801"/>
    </source>
</evidence>
<feature type="compositionally biased region" description="Basic and acidic residues" evidence="8">
    <location>
        <begin position="1029"/>
        <end position="1044"/>
    </location>
</feature>
<dbReference type="GO" id="GO:0043531">
    <property type="term" value="F:ADP binding"/>
    <property type="evidence" value="ECO:0007669"/>
    <property type="project" value="InterPro"/>
</dbReference>
<protein>
    <recommendedName>
        <fullName evidence="1">ADP-ribosyl cyclase/cyclic ADP-ribose hydrolase</fullName>
        <ecNumber evidence="1">3.2.2.6</ecNumber>
    </recommendedName>
</protein>
<name>A0A178WMH7_ARATH</name>
<dbReference type="FunFam" id="1.10.8.430:FF:000002">
    <property type="entry name" value="Disease resistance protein (TIR-NBS-LRR class)"/>
    <property type="match status" value="1"/>
</dbReference>
<keyword evidence="6" id="KW-0520">NAD</keyword>
<evidence type="ECO:0000256" key="8">
    <source>
        <dbReference type="SAM" id="MobiDB-lite"/>
    </source>
</evidence>
<dbReference type="InterPro" id="IPR035897">
    <property type="entry name" value="Toll_tir_struct_dom_sf"/>
</dbReference>
<feature type="compositionally biased region" description="Acidic residues" evidence="8">
    <location>
        <begin position="997"/>
        <end position="1008"/>
    </location>
</feature>
<evidence type="ECO:0000256" key="3">
    <source>
        <dbReference type="ARBA" id="ARBA00022737"/>
    </source>
</evidence>
<dbReference type="PROSITE" id="PS50104">
    <property type="entry name" value="TIR"/>
    <property type="match status" value="1"/>
</dbReference>
<dbReference type="InterPro" id="IPR042197">
    <property type="entry name" value="Apaf_helical"/>
</dbReference>
<dbReference type="EC" id="3.2.2.6" evidence="1"/>
<dbReference type="AlphaFoldDB" id="A0A178WMH7"/>
<dbReference type="InterPro" id="IPR011713">
    <property type="entry name" value="Leu-rich_rpt_3"/>
</dbReference>